<gene>
    <name evidence="2" type="ORF">FS320_40245</name>
</gene>
<evidence type="ECO:0000313" key="3">
    <source>
        <dbReference type="Proteomes" id="UP000403266"/>
    </source>
</evidence>
<dbReference type="Proteomes" id="UP000403266">
    <property type="component" value="Unassembled WGS sequence"/>
</dbReference>
<feature type="domain" description="Peptidoglycan binding-like" evidence="1">
    <location>
        <begin position="58"/>
        <end position="106"/>
    </location>
</feature>
<dbReference type="Gene3D" id="1.10.101.10">
    <property type="entry name" value="PGBD-like superfamily/PGBD"/>
    <property type="match status" value="1"/>
</dbReference>
<protein>
    <submittedName>
        <fullName evidence="2">Peptidoglycan-binding protein</fullName>
    </submittedName>
</protein>
<dbReference type="Pfam" id="PF01471">
    <property type="entry name" value="PG_binding_1"/>
    <property type="match status" value="1"/>
</dbReference>
<dbReference type="InterPro" id="IPR002477">
    <property type="entry name" value="Peptidoglycan-bd-like"/>
</dbReference>
<organism evidence="2 3">
    <name type="scientific">Microvirga tunisiensis</name>
    <dbReference type="NCBI Taxonomy" id="2108360"/>
    <lineage>
        <taxon>Bacteria</taxon>
        <taxon>Pseudomonadati</taxon>
        <taxon>Pseudomonadota</taxon>
        <taxon>Alphaproteobacteria</taxon>
        <taxon>Hyphomicrobiales</taxon>
        <taxon>Methylobacteriaceae</taxon>
        <taxon>Microvirga</taxon>
    </lineage>
</organism>
<proteinExistence type="predicted"/>
<dbReference type="EMBL" id="VOSK01000507">
    <property type="protein sequence ID" value="MPR30989.1"/>
    <property type="molecule type" value="Genomic_DNA"/>
</dbReference>
<comment type="caution">
    <text evidence="2">The sequence shown here is derived from an EMBL/GenBank/DDBJ whole genome shotgun (WGS) entry which is preliminary data.</text>
</comment>
<evidence type="ECO:0000259" key="1">
    <source>
        <dbReference type="Pfam" id="PF01471"/>
    </source>
</evidence>
<accession>A0A5N7MWW2</accession>
<reference evidence="2 3" key="1">
    <citation type="journal article" date="2019" name="Syst. Appl. Microbiol.">
        <title>Microvirga tunisiensis sp. nov., a root nodule symbiotic bacterium isolated from Lupinus micranthus and L. luteus grown in Northern Tunisia.</title>
        <authorList>
            <person name="Msaddak A."/>
            <person name="Rejili M."/>
            <person name="Duran D."/>
            <person name="Mars M."/>
            <person name="Palacios J.M."/>
            <person name="Ruiz-Argueso T."/>
            <person name="Rey L."/>
            <person name="Imperial J."/>
        </authorList>
    </citation>
    <scope>NUCLEOTIDE SEQUENCE [LARGE SCALE GENOMIC DNA]</scope>
    <source>
        <strain evidence="2 3">Lmie10</strain>
    </source>
</reference>
<dbReference type="OrthoDB" id="1522627at2"/>
<sequence>MDKEMAYARSAASGVAMLLAAVVCGGPSAVAQVRPPGYVEAASAFQSAFNVEQRLFFQVLMTAAGYWNAVPNENFNQRLFKAIQRFQTENGLTPNGAVDKAQLERLFAVATPMLDLWSFRKVSHPSRPTAIWIPFGLGLHAVRNEFGLTYVDPQKRAKIEFTTVPNVGIGQNYAAVLNTIVREGAKVHYRVMKDGWFVISATTPDGIDHYMRYHQDGAYVTGFTLSWNNANGNVAGERIAILMSASLWSSMTGAAFIDPPTPDRKSQ</sequence>
<keyword evidence="3" id="KW-1185">Reference proteome</keyword>
<evidence type="ECO:0000313" key="2">
    <source>
        <dbReference type="EMBL" id="MPR30989.1"/>
    </source>
</evidence>
<name>A0A5N7MWW2_9HYPH</name>
<dbReference type="SUPFAM" id="SSF47090">
    <property type="entry name" value="PGBD-like"/>
    <property type="match status" value="1"/>
</dbReference>
<dbReference type="AlphaFoldDB" id="A0A5N7MWW2"/>
<dbReference type="RefSeq" id="WP_152718073.1">
    <property type="nucleotide sequence ID" value="NZ_VOSJ01000546.1"/>
</dbReference>
<dbReference type="InterPro" id="IPR036365">
    <property type="entry name" value="PGBD-like_sf"/>
</dbReference>
<dbReference type="InterPro" id="IPR036366">
    <property type="entry name" value="PGBDSf"/>
</dbReference>